<evidence type="ECO:0000313" key="5">
    <source>
        <dbReference type="Proteomes" id="UP000283077"/>
    </source>
</evidence>
<dbReference type="PROSITE" id="PS51186">
    <property type="entry name" value="GNAT"/>
    <property type="match status" value="1"/>
</dbReference>
<dbReference type="Proteomes" id="UP000283077">
    <property type="component" value="Unassembled WGS sequence"/>
</dbReference>
<dbReference type="PANTHER" id="PTHR43877:SF5">
    <property type="entry name" value="BLL8307 PROTEIN"/>
    <property type="match status" value="1"/>
</dbReference>
<sequence length="165" mass="18340">MLIKSDNLTGDAIIALLQQHLHDMHLTSPPESVHALDLTGLRAADVSFWTLWLPLPAGQKQSAQTQDELQLAGCGALKQLDAQSAEIKSMRTADHFRRQGIAAAMLTHLIAVATERGYQQLYLETGSMAYFAPARALYQRFGFEYCDPFADYVLDPNSVFMVKQL</sequence>
<dbReference type="RefSeq" id="WP_127697426.1">
    <property type="nucleotide sequence ID" value="NZ_SACS01000001.1"/>
</dbReference>
<evidence type="ECO:0000259" key="3">
    <source>
        <dbReference type="PROSITE" id="PS51186"/>
    </source>
</evidence>
<evidence type="ECO:0000256" key="2">
    <source>
        <dbReference type="ARBA" id="ARBA00023315"/>
    </source>
</evidence>
<dbReference type="GO" id="GO:0016747">
    <property type="term" value="F:acyltransferase activity, transferring groups other than amino-acyl groups"/>
    <property type="evidence" value="ECO:0007669"/>
    <property type="project" value="InterPro"/>
</dbReference>
<keyword evidence="5" id="KW-1185">Reference proteome</keyword>
<dbReference type="CDD" id="cd04301">
    <property type="entry name" value="NAT_SF"/>
    <property type="match status" value="1"/>
</dbReference>
<dbReference type="SUPFAM" id="SSF55729">
    <property type="entry name" value="Acyl-CoA N-acyltransferases (Nat)"/>
    <property type="match status" value="1"/>
</dbReference>
<dbReference type="AlphaFoldDB" id="A0A437R5J1"/>
<feature type="domain" description="N-acetyltransferase" evidence="3">
    <location>
        <begin position="19"/>
        <end position="165"/>
    </location>
</feature>
<gene>
    <name evidence="4" type="ORF">EOE67_02370</name>
</gene>
<dbReference type="EMBL" id="SACS01000001">
    <property type="protein sequence ID" value="RVU42050.1"/>
    <property type="molecule type" value="Genomic_DNA"/>
</dbReference>
<evidence type="ECO:0000313" key="4">
    <source>
        <dbReference type="EMBL" id="RVU42050.1"/>
    </source>
</evidence>
<comment type="caution">
    <text evidence="4">The sequence shown here is derived from an EMBL/GenBank/DDBJ whole genome shotgun (WGS) entry which is preliminary data.</text>
</comment>
<dbReference type="InterPro" id="IPR000182">
    <property type="entry name" value="GNAT_dom"/>
</dbReference>
<evidence type="ECO:0000256" key="1">
    <source>
        <dbReference type="ARBA" id="ARBA00022679"/>
    </source>
</evidence>
<accession>A0A437R5J1</accession>
<protein>
    <submittedName>
        <fullName evidence="4">GNAT family N-acetyltransferase</fullName>
    </submittedName>
</protein>
<dbReference type="Gene3D" id="3.40.630.30">
    <property type="match status" value="1"/>
</dbReference>
<keyword evidence="2" id="KW-0012">Acyltransferase</keyword>
<dbReference type="InterPro" id="IPR050832">
    <property type="entry name" value="Bact_Acetyltransf"/>
</dbReference>
<reference evidence="4 5" key="1">
    <citation type="submission" date="2019-01" db="EMBL/GenBank/DDBJ databases">
        <authorList>
            <person name="Chen W.-M."/>
        </authorList>
    </citation>
    <scope>NUCLEOTIDE SEQUENCE [LARGE SCALE GENOMIC DNA]</scope>
    <source>
        <strain evidence="4 5">KYPC3</strain>
    </source>
</reference>
<dbReference type="PANTHER" id="PTHR43877">
    <property type="entry name" value="AMINOALKYLPHOSPHONATE N-ACETYLTRANSFERASE-RELATED-RELATED"/>
    <property type="match status" value="1"/>
</dbReference>
<dbReference type="OrthoDB" id="9803233at2"/>
<proteinExistence type="predicted"/>
<dbReference type="InterPro" id="IPR016181">
    <property type="entry name" value="Acyl_CoA_acyltransferase"/>
</dbReference>
<keyword evidence="1 4" id="KW-0808">Transferase</keyword>
<name>A0A437R5J1_9GAMM</name>
<organism evidence="4 5">
    <name type="scientific">Rheinheimera riviphila</name>
    <dbReference type="NCBI Taxonomy" id="1834037"/>
    <lineage>
        <taxon>Bacteria</taxon>
        <taxon>Pseudomonadati</taxon>
        <taxon>Pseudomonadota</taxon>
        <taxon>Gammaproteobacteria</taxon>
        <taxon>Chromatiales</taxon>
        <taxon>Chromatiaceae</taxon>
        <taxon>Rheinheimera</taxon>
    </lineage>
</organism>
<dbReference type="Pfam" id="PF00583">
    <property type="entry name" value="Acetyltransf_1"/>
    <property type="match status" value="1"/>
</dbReference>